<dbReference type="GO" id="GO:0045087">
    <property type="term" value="P:innate immune response"/>
    <property type="evidence" value="ECO:0007669"/>
    <property type="project" value="UniProtKB-KW"/>
</dbReference>
<evidence type="ECO:0000259" key="16">
    <source>
        <dbReference type="PROSITE" id="PS50871"/>
    </source>
</evidence>
<evidence type="ECO:0000256" key="14">
    <source>
        <dbReference type="ARBA" id="ARBA00093497"/>
    </source>
</evidence>
<evidence type="ECO:0000256" key="13">
    <source>
        <dbReference type="ARBA" id="ARBA00023278"/>
    </source>
</evidence>
<dbReference type="Proteomes" id="UP000189705">
    <property type="component" value="Unplaced"/>
</dbReference>
<keyword evidence="9" id="KW-0180">Complement pathway</keyword>
<dbReference type="SUPFAM" id="SSF49842">
    <property type="entry name" value="TNF-like"/>
    <property type="match status" value="1"/>
</dbReference>
<gene>
    <name evidence="18" type="primary">C1QA</name>
</gene>
<comment type="subcellular location">
    <subcellularLocation>
        <location evidence="1">Cell surface</location>
    </subcellularLocation>
    <subcellularLocation>
        <location evidence="2">Secreted</location>
    </subcellularLocation>
</comment>
<dbReference type="GeneID" id="102386091"/>
<keyword evidence="5" id="KW-0399">Innate immunity</keyword>
<keyword evidence="17" id="KW-1185">Reference proteome</keyword>
<dbReference type="SMART" id="SM00110">
    <property type="entry name" value="C1Q"/>
    <property type="match status" value="1"/>
</dbReference>
<dbReference type="GO" id="GO:0006958">
    <property type="term" value="P:complement activation, classical pathway"/>
    <property type="evidence" value="ECO:0007669"/>
    <property type="project" value="UniProtKB-KW"/>
</dbReference>
<evidence type="ECO:0000256" key="7">
    <source>
        <dbReference type="ARBA" id="ARBA00022737"/>
    </source>
</evidence>
<evidence type="ECO:0000256" key="9">
    <source>
        <dbReference type="ARBA" id="ARBA00022875"/>
    </source>
</evidence>
<dbReference type="PANTHER" id="PTHR15427:SF26">
    <property type="entry name" value="COMPLEMENT C1Q SUBCOMPONENT SUBUNIT A"/>
    <property type="match status" value="1"/>
</dbReference>
<evidence type="ECO:0000256" key="15">
    <source>
        <dbReference type="SAM" id="MobiDB-lite"/>
    </source>
</evidence>
<keyword evidence="6" id="KW-0732">Signal</keyword>
<dbReference type="InterPro" id="IPR008160">
    <property type="entry name" value="Collagen"/>
</dbReference>
<evidence type="ECO:0000313" key="17">
    <source>
        <dbReference type="Proteomes" id="UP000189705"/>
    </source>
</evidence>
<dbReference type="PANTHER" id="PTHR15427">
    <property type="entry name" value="EMILIN ELASTIN MICROFIBRIL INTERFACE-LOCATED PROTEIN ELASTIN MICROFIBRIL INTERFACER"/>
    <property type="match status" value="1"/>
</dbReference>
<keyword evidence="10" id="KW-0176">Collagen</keyword>
<dbReference type="GO" id="GO:0005581">
    <property type="term" value="C:collagen trimer"/>
    <property type="evidence" value="ECO:0007669"/>
    <property type="project" value="UniProtKB-KW"/>
</dbReference>
<sequence length="299" mass="31115">MSREVKPSSFCPGSAGAPSGSPPPRSPLPSSSLGKAESRQSHLPGQLQPLLRERDKMGGSFWLVAGALATILGTVLPQENVCRAPDGKDGYPGVPGLDGRPGQKGDIGAPGLPGRRTGIKGAKGDAGEPGLPGNAGAQGYRGPNGLPGPAGESGKPGTKGQVGNIREQSRPAFSASRKSPLSRGNTVIFDNVITDQDHNYNAQTGRFTCTTTGFYYFAFQVISNGNLCLSLVKGGTKVVSFCDDNSRSLLQVNSGSSVLSLAAQDQVWIESDPHNGNRVFDGAEADSVFSGFMLFPQRE</sequence>
<keyword evidence="8" id="KW-0391">Immunity</keyword>
<organism evidence="17 18">
    <name type="scientific">Alligator sinensis</name>
    <name type="common">Chinese alligator</name>
    <dbReference type="NCBI Taxonomy" id="38654"/>
    <lineage>
        <taxon>Eukaryota</taxon>
        <taxon>Metazoa</taxon>
        <taxon>Chordata</taxon>
        <taxon>Craniata</taxon>
        <taxon>Vertebrata</taxon>
        <taxon>Euteleostomi</taxon>
        <taxon>Archelosauria</taxon>
        <taxon>Archosauria</taxon>
        <taxon>Crocodylia</taxon>
        <taxon>Alligatoridae</taxon>
        <taxon>Alligatorinae</taxon>
        <taxon>Alligator</taxon>
    </lineage>
</organism>
<evidence type="ECO:0000256" key="5">
    <source>
        <dbReference type="ARBA" id="ARBA00022588"/>
    </source>
</evidence>
<keyword evidence="13" id="KW-0379">Hydroxylation</keyword>
<dbReference type="InParanoid" id="A0A1U7RGX6"/>
<evidence type="ECO:0000256" key="11">
    <source>
        <dbReference type="ARBA" id="ARBA00023157"/>
    </source>
</evidence>
<dbReference type="InterPro" id="IPR008983">
    <property type="entry name" value="Tumour_necrosis_fac-like_dom"/>
</dbReference>
<evidence type="ECO:0000256" key="3">
    <source>
        <dbReference type="ARBA" id="ARBA00013456"/>
    </source>
</evidence>
<evidence type="ECO:0000256" key="8">
    <source>
        <dbReference type="ARBA" id="ARBA00022859"/>
    </source>
</evidence>
<evidence type="ECO:0000256" key="10">
    <source>
        <dbReference type="ARBA" id="ARBA00023119"/>
    </source>
</evidence>
<evidence type="ECO:0000256" key="2">
    <source>
        <dbReference type="ARBA" id="ARBA00004613"/>
    </source>
</evidence>
<dbReference type="PRINTS" id="PR00007">
    <property type="entry name" value="COMPLEMNTC1Q"/>
</dbReference>
<dbReference type="eggNOG" id="ENOG502RZM2">
    <property type="taxonomic scope" value="Eukaryota"/>
</dbReference>
<feature type="region of interest" description="Disordered" evidence="15">
    <location>
        <begin position="84"/>
        <end position="180"/>
    </location>
</feature>
<accession>A0A1U7RGX6</accession>
<evidence type="ECO:0000313" key="18">
    <source>
        <dbReference type="RefSeq" id="XP_006023246.2"/>
    </source>
</evidence>
<evidence type="ECO:0000256" key="12">
    <source>
        <dbReference type="ARBA" id="ARBA00023180"/>
    </source>
</evidence>
<comment type="subunit">
    <text evidence="14">Core component of the complement C1 complex, a calcium-dependent complex composed of 1 molecule of the C1Q subcomplex, 2 molecules of C1R and 2 molecules of C1S. The C1Q subcomplex is composed 18 subunits: 3 chains of C1QA, C1QB, and C1QC trimerize to form 6 collagen-like triple helices connected to six globular ligand-recognition modules (C1q domain). Interacts with CR1 (via Sushi 24 and Sushi 25 domains). Interacts (via C-terminus) with CD33; this interaction activates CD33 inhibitory motifs.</text>
</comment>
<dbReference type="PROSITE" id="PS50871">
    <property type="entry name" value="C1Q"/>
    <property type="match status" value="1"/>
</dbReference>
<dbReference type="RefSeq" id="XP_006023246.2">
    <property type="nucleotide sequence ID" value="XM_006023184.3"/>
</dbReference>
<evidence type="ECO:0000256" key="4">
    <source>
        <dbReference type="ARBA" id="ARBA00022525"/>
    </source>
</evidence>
<dbReference type="FunFam" id="2.60.120.40:FF:000001">
    <property type="entry name" value="Complement C1q B chain"/>
    <property type="match status" value="1"/>
</dbReference>
<evidence type="ECO:0000256" key="6">
    <source>
        <dbReference type="ARBA" id="ARBA00022729"/>
    </source>
</evidence>
<protein>
    <recommendedName>
        <fullName evidence="3">Complement C1q subcomponent subunit A</fullName>
    </recommendedName>
</protein>
<evidence type="ECO:0000256" key="1">
    <source>
        <dbReference type="ARBA" id="ARBA00004241"/>
    </source>
</evidence>
<feature type="region of interest" description="Disordered" evidence="15">
    <location>
        <begin position="1"/>
        <end position="50"/>
    </location>
</feature>
<reference evidence="18" key="1">
    <citation type="submission" date="2025-08" db="UniProtKB">
        <authorList>
            <consortium name="RefSeq"/>
        </authorList>
    </citation>
    <scope>IDENTIFICATION</scope>
</reference>
<proteinExistence type="predicted"/>
<dbReference type="KEGG" id="asn:102386091"/>
<dbReference type="STRING" id="38654.A0A1U7RGX6"/>
<dbReference type="Pfam" id="PF00386">
    <property type="entry name" value="C1q"/>
    <property type="match status" value="1"/>
</dbReference>
<keyword evidence="7" id="KW-0677">Repeat</keyword>
<dbReference type="GO" id="GO:0009986">
    <property type="term" value="C:cell surface"/>
    <property type="evidence" value="ECO:0007669"/>
    <property type="project" value="UniProtKB-SubCell"/>
</dbReference>
<dbReference type="InterPro" id="IPR050392">
    <property type="entry name" value="Collagen/C1q_domain"/>
</dbReference>
<keyword evidence="11" id="KW-1015">Disulfide bond</keyword>
<keyword evidence="4" id="KW-0964">Secreted</keyword>
<dbReference type="InterPro" id="IPR001073">
    <property type="entry name" value="C1q_dom"/>
</dbReference>
<dbReference type="CTD" id="712"/>
<keyword evidence="12" id="KW-0325">Glycoprotein</keyword>
<name>A0A1U7RGX6_ALLSI</name>
<feature type="compositionally biased region" description="Low complexity" evidence="15">
    <location>
        <begin position="7"/>
        <end position="19"/>
    </location>
</feature>
<dbReference type="GO" id="GO:0005576">
    <property type="term" value="C:extracellular region"/>
    <property type="evidence" value="ECO:0007669"/>
    <property type="project" value="UniProtKB-SubCell"/>
</dbReference>
<feature type="domain" description="C1q" evidence="16">
    <location>
        <begin position="166"/>
        <end position="299"/>
    </location>
</feature>
<dbReference type="Pfam" id="PF01391">
    <property type="entry name" value="Collagen"/>
    <property type="match status" value="1"/>
</dbReference>
<dbReference type="AlphaFoldDB" id="A0A1U7RGX6"/>
<dbReference type="Gene3D" id="2.60.120.40">
    <property type="match status" value="1"/>
</dbReference>